<evidence type="ECO:0000259" key="3">
    <source>
        <dbReference type="Pfam" id="PF00291"/>
    </source>
</evidence>
<dbReference type="EMBL" id="CP098740">
    <property type="protein sequence ID" value="UZK53882.1"/>
    <property type="molecule type" value="Genomic_DNA"/>
</dbReference>
<accession>A0ABY6PNV0</accession>
<evidence type="ECO:0000313" key="5">
    <source>
        <dbReference type="Proteomes" id="UP001164963"/>
    </source>
</evidence>
<dbReference type="PANTHER" id="PTHR10314">
    <property type="entry name" value="CYSTATHIONINE BETA-SYNTHASE"/>
    <property type="match status" value="1"/>
</dbReference>
<evidence type="ECO:0000256" key="2">
    <source>
        <dbReference type="ARBA" id="ARBA00022898"/>
    </source>
</evidence>
<evidence type="ECO:0000313" key="4">
    <source>
        <dbReference type="EMBL" id="UZK53882.1"/>
    </source>
</evidence>
<name>A0ABY6PNV0_9ACTN</name>
<dbReference type="SUPFAM" id="SSF53686">
    <property type="entry name" value="Tryptophan synthase beta subunit-like PLP-dependent enzymes"/>
    <property type="match status" value="1"/>
</dbReference>
<comment type="cofactor">
    <cofactor evidence="1">
        <name>pyridoxal 5'-phosphate</name>
        <dbReference type="ChEBI" id="CHEBI:597326"/>
    </cofactor>
</comment>
<dbReference type="CDD" id="cd01561">
    <property type="entry name" value="CBS_like"/>
    <property type="match status" value="1"/>
</dbReference>
<feature type="domain" description="Tryptophan synthase beta chain-like PALP" evidence="3">
    <location>
        <begin position="37"/>
        <end position="287"/>
    </location>
</feature>
<protein>
    <submittedName>
        <fullName evidence="4">Cysteine synthase family protein</fullName>
    </submittedName>
</protein>
<proteinExistence type="predicted"/>
<dbReference type="InterPro" id="IPR001926">
    <property type="entry name" value="TrpB-like_PALP"/>
</dbReference>
<evidence type="ECO:0000256" key="1">
    <source>
        <dbReference type="ARBA" id="ARBA00001933"/>
    </source>
</evidence>
<reference evidence="4" key="1">
    <citation type="journal article" date="2022" name="Front. Microbiol.">
        <title>Mirubactin C rescues the lethal effect of cell wall biosynthesis mutations in Bacillus subtilis.</title>
        <authorList>
            <person name="Kepplinger B."/>
            <person name="Wen X."/>
            <person name="Tyler A.R."/>
            <person name="Kim B.Y."/>
            <person name="Brown J."/>
            <person name="Banks P."/>
            <person name="Dashti Y."/>
            <person name="Mackenzie E.S."/>
            <person name="Wills C."/>
            <person name="Kawai Y."/>
            <person name="Waldron K.J."/>
            <person name="Allenby N.E.E."/>
            <person name="Wu L.J."/>
            <person name="Hall M.J."/>
            <person name="Errington J."/>
        </authorList>
    </citation>
    <scope>NUCLEOTIDE SEQUENCE</scope>
    <source>
        <strain evidence="4">MDA8-470</strain>
    </source>
</reference>
<dbReference type="InterPro" id="IPR050214">
    <property type="entry name" value="Cys_Synth/Cystath_Beta-Synth"/>
</dbReference>
<dbReference type="Proteomes" id="UP001164963">
    <property type="component" value="Chromosome"/>
</dbReference>
<dbReference type="RefSeq" id="WP_242442199.1">
    <property type="nucleotide sequence ID" value="NZ_CP098740.1"/>
</dbReference>
<dbReference type="Pfam" id="PF00291">
    <property type="entry name" value="PALP"/>
    <property type="match status" value="1"/>
</dbReference>
<gene>
    <name evidence="4" type="ORF">NEH16_06705</name>
</gene>
<dbReference type="InterPro" id="IPR036052">
    <property type="entry name" value="TrpB-like_PALP_sf"/>
</dbReference>
<keyword evidence="5" id="KW-1185">Reference proteome</keyword>
<sequence length="350" mass="37075">MTTTTLPRAHSSIVEATELPRIIKVGDNLYAAAFSLMKLLPARYIIDRAEAAGVLTPGTPVIETSSGTFALGLAMVCGLRGYPLTIVGDRAIDQELRTRLEMLGTTVEIVEHTGEAGGIQGARLARVAELCRQHPDAFVPGQYDNPDNPGAYGVVADLVADTVGAVDCLVGPVGSGGSTGGLAAALRPRNPQLHLVGVDTHGSIIFGTPDGPRTLRGLGSSIHPGNVRHSAYDEAHWVTAPEAFHATRELYRGHGLFMGPTSGASFQVASWWAAANPDSTVVMVLPDEGYRYQSTVYNDAWLAEQGIVPAPAPGGAPVTVEHPLDAPPVWSRLMWARRGFDDVMMPEMPS</sequence>
<keyword evidence="2" id="KW-0663">Pyridoxal phosphate</keyword>
<dbReference type="Gene3D" id="3.40.50.1100">
    <property type="match status" value="2"/>
</dbReference>
<organism evidence="4 5">
    <name type="scientific">Streptomyces drozdowiczii</name>
    <dbReference type="NCBI Taxonomy" id="202862"/>
    <lineage>
        <taxon>Bacteria</taxon>
        <taxon>Bacillati</taxon>
        <taxon>Actinomycetota</taxon>
        <taxon>Actinomycetes</taxon>
        <taxon>Kitasatosporales</taxon>
        <taxon>Streptomycetaceae</taxon>
        <taxon>Streptomyces</taxon>
    </lineage>
</organism>